<dbReference type="InterPro" id="IPR016174">
    <property type="entry name" value="Di-haem_cyt_TM"/>
</dbReference>
<dbReference type="GO" id="GO:0009055">
    <property type="term" value="F:electron transfer activity"/>
    <property type="evidence" value="ECO:0007669"/>
    <property type="project" value="InterPro"/>
</dbReference>
<keyword evidence="3 6" id="KW-0812">Transmembrane</keyword>
<dbReference type="NCBIfam" id="NF011582">
    <property type="entry name" value="PRK15006.1"/>
    <property type="match status" value="1"/>
</dbReference>
<feature type="transmembrane region" description="Helical" evidence="6">
    <location>
        <begin position="100"/>
        <end position="118"/>
    </location>
</feature>
<protein>
    <submittedName>
        <fullName evidence="8">Thiosulfate reductase cytochrome b subunit</fullName>
    </submittedName>
</protein>
<dbReference type="Pfam" id="PF01292">
    <property type="entry name" value="Ni_hydr_CYTB"/>
    <property type="match status" value="1"/>
</dbReference>
<feature type="transmembrane region" description="Helical" evidence="6">
    <location>
        <begin position="65"/>
        <end position="88"/>
    </location>
</feature>
<feature type="transmembrane region" description="Helical" evidence="6">
    <location>
        <begin position="20"/>
        <end position="44"/>
    </location>
</feature>
<proteinExistence type="predicted"/>
<organism evidence="8 9">
    <name type="scientific">Pragia fontium DSM 5563 = ATCC 49100</name>
    <dbReference type="NCBI Taxonomy" id="1122977"/>
    <lineage>
        <taxon>Bacteria</taxon>
        <taxon>Pseudomonadati</taxon>
        <taxon>Pseudomonadota</taxon>
        <taxon>Gammaproteobacteria</taxon>
        <taxon>Enterobacterales</taxon>
        <taxon>Budviciaceae</taxon>
        <taxon>Pragia</taxon>
    </lineage>
</organism>
<keyword evidence="2" id="KW-1003">Cell membrane</keyword>
<evidence type="ECO:0000256" key="5">
    <source>
        <dbReference type="ARBA" id="ARBA00023136"/>
    </source>
</evidence>
<evidence type="ECO:0000256" key="3">
    <source>
        <dbReference type="ARBA" id="ARBA00022692"/>
    </source>
</evidence>
<keyword evidence="4 6" id="KW-1133">Transmembrane helix</keyword>
<sequence>MNSIWGAELRYTPDYWPVWLIVAGMMVVGLLAVLILHGLLRYWLTPPTHPAGEERAYLYSKAIRCWHWGNALLFILLLLSGLLGHFAIGNIVAMVTLHQICGYILLVFWLGFIIINLFSRNGVHYRIQWRGLLARSVRQTRFYLYGIMKGEPHPFAADVTSKFNPLQQLAYIGVMFGLLPLLLISGFLCLFPDVLGYGYWMLKAHFILAIAGLLFICGHIYLCTTGDTPTQTFRSMVDGYHRHWKHGDKTTLK</sequence>
<name>A0AAJ4W920_9GAMM</name>
<feature type="transmembrane region" description="Helical" evidence="6">
    <location>
        <begin position="200"/>
        <end position="224"/>
    </location>
</feature>
<dbReference type="SUPFAM" id="SSF81342">
    <property type="entry name" value="Transmembrane di-heme cytochromes"/>
    <property type="match status" value="1"/>
</dbReference>
<dbReference type="PANTHER" id="PTHR30485:SF1">
    <property type="entry name" value="CYTOCHROME YDHU-RELATED"/>
    <property type="match status" value="1"/>
</dbReference>
<keyword evidence="5 6" id="KW-0472">Membrane</keyword>
<dbReference type="RefSeq" id="WP_047780653.1">
    <property type="nucleotide sequence ID" value="NZ_FOLW01000002.1"/>
</dbReference>
<feature type="domain" description="Cytochrome b561 bacterial/Ni-hydrogenase" evidence="7">
    <location>
        <begin position="59"/>
        <end position="239"/>
    </location>
</feature>
<dbReference type="Gene3D" id="1.20.950.20">
    <property type="entry name" value="Transmembrane di-heme cytochromes, Chain C"/>
    <property type="match status" value="1"/>
</dbReference>
<dbReference type="InterPro" id="IPR011577">
    <property type="entry name" value="Cyt_b561_bac/Ni-Hgenase"/>
</dbReference>
<dbReference type="GO" id="GO:0005886">
    <property type="term" value="C:plasma membrane"/>
    <property type="evidence" value="ECO:0007669"/>
    <property type="project" value="UniProtKB-SubCell"/>
</dbReference>
<evidence type="ECO:0000256" key="1">
    <source>
        <dbReference type="ARBA" id="ARBA00004651"/>
    </source>
</evidence>
<comment type="subcellular location">
    <subcellularLocation>
        <location evidence="1">Cell membrane</location>
        <topology evidence="1">Multi-pass membrane protein</topology>
    </subcellularLocation>
</comment>
<comment type="caution">
    <text evidence="8">The sequence shown here is derived from an EMBL/GenBank/DDBJ whole genome shotgun (WGS) entry which is preliminary data.</text>
</comment>
<dbReference type="PANTHER" id="PTHR30485">
    <property type="entry name" value="NI/FE-HYDROGENASE 1 B-TYPE CYTOCHROME SUBUNIT"/>
    <property type="match status" value="1"/>
</dbReference>
<feature type="transmembrane region" description="Helical" evidence="6">
    <location>
        <begin position="169"/>
        <end position="188"/>
    </location>
</feature>
<gene>
    <name evidence="8" type="ORF">SAMN02745723_102279</name>
</gene>
<evidence type="ECO:0000256" key="4">
    <source>
        <dbReference type="ARBA" id="ARBA00022989"/>
    </source>
</evidence>
<reference evidence="8 9" key="1">
    <citation type="submission" date="2016-10" db="EMBL/GenBank/DDBJ databases">
        <authorList>
            <person name="Varghese N."/>
            <person name="Submissions S."/>
        </authorList>
    </citation>
    <scope>NUCLEOTIDE SEQUENCE [LARGE SCALE GENOMIC DNA]</scope>
    <source>
        <strain evidence="8 9">DSM 5563</strain>
    </source>
</reference>
<accession>A0AAJ4W920</accession>
<dbReference type="InterPro" id="IPR051542">
    <property type="entry name" value="Hydrogenase_cytochrome"/>
</dbReference>
<dbReference type="AlphaFoldDB" id="A0AAJ4W920"/>
<evidence type="ECO:0000256" key="2">
    <source>
        <dbReference type="ARBA" id="ARBA00022475"/>
    </source>
</evidence>
<dbReference type="Proteomes" id="UP000226420">
    <property type="component" value="Unassembled WGS sequence"/>
</dbReference>
<evidence type="ECO:0000259" key="7">
    <source>
        <dbReference type="Pfam" id="PF01292"/>
    </source>
</evidence>
<evidence type="ECO:0000313" key="9">
    <source>
        <dbReference type="Proteomes" id="UP000226420"/>
    </source>
</evidence>
<dbReference type="GO" id="GO:0022904">
    <property type="term" value="P:respiratory electron transport chain"/>
    <property type="evidence" value="ECO:0007669"/>
    <property type="project" value="InterPro"/>
</dbReference>
<evidence type="ECO:0000256" key="6">
    <source>
        <dbReference type="SAM" id="Phobius"/>
    </source>
</evidence>
<dbReference type="GO" id="GO:0020037">
    <property type="term" value="F:heme binding"/>
    <property type="evidence" value="ECO:0007669"/>
    <property type="project" value="TreeGrafter"/>
</dbReference>
<dbReference type="EMBL" id="FOLW01000002">
    <property type="protein sequence ID" value="SFC40442.1"/>
    <property type="molecule type" value="Genomic_DNA"/>
</dbReference>
<evidence type="ECO:0000313" key="8">
    <source>
        <dbReference type="EMBL" id="SFC40442.1"/>
    </source>
</evidence>